<comment type="subcellular location">
    <subcellularLocation>
        <location evidence="1">Cell outer membrane</location>
    </subcellularLocation>
</comment>
<keyword evidence="6" id="KW-1185">Reference proteome</keyword>
<dbReference type="Proteomes" id="UP000219048">
    <property type="component" value="Unassembled WGS sequence"/>
</dbReference>
<dbReference type="Gene3D" id="2.40.170.20">
    <property type="entry name" value="TonB-dependent receptor, beta-barrel domain"/>
    <property type="match status" value="1"/>
</dbReference>
<evidence type="ECO:0000313" key="6">
    <source>
        <dbReference type="Proteomes" id="UP000219048"/>
    </source>
</evidence>
<feature type="domain" description="Outer membrane protein beta-barrel" evidence="4">
    <location>
        <begin position="390"/>
        <end position="796"/>
    </location>
</feature>
<dbReference type="Pfam" id="PF13715">
    <property type="entry name" value="CarbopepD_reg_2"/>
    <property type="match status" value="1"/>
</dbReference>
<organism evidence="5 6">
    <name type="scientific">Flagellimonas pacifica</name>
    <dbReference type="NCBI Taxonomy" id="1247520"/>
    <lineage>
        <taxon>Bacteria</taxon>
        <taxon>Pseudomonadati</taxon>
        <taxon>Bacteroidota</taxon>
        <taxon>Flavobacteriia</taxon>
        <taxon>Flavobacteriales</taxon>
        <taxon>Flavobacteriaceae</taxon>
        <taxon>Flagellimonas</taxon>
    </lineage>
</organism>
<protein>
    <submittedName>
        <fullName evidence="5">Outer membrane receptor proteins, mostly Fe transport</fullName>
    </submittedName>
</protein>
<keyword evidence="3" id="KW-0998">Cell outer membrane</keyword>
<keyword evidence="5" id="KW-0675">Receptor</keyword>
<reference evidence="6" key="1">
    <citation type="submission" date="2017-09" db="EMBL/GenBank/DDBJ databases">
        <authorList>
            <person name="Varghese N."/>
            <person name="Submissions S."/>
        </authorList>
    </citation>
    <scope>NUCLEOTIDE SEQUENCE [LARGE SCALE GENOMIC DNA]</scope>
    <source>
        <strain evidence="6">DSM 25885</strain>
    </source>
</reference>
<accession>A0A285MCQ3</accession>
<dbReference type="EMBL" id="OBEH01000001">
    <property type="protein sequence ID" value="SNY94955.1"/>
    <property type="molecule type" value="Genomic_DNA"/>
</dbReference>
<sequence length="822" mass="93700">MALKYFLRFDIEPQTQLMRITCIFLLVFLISKSLCSQTFEIKGKVIDGKNNIIPFANILLLQASDSTFVKGTSADDNGLFRLTEVEPNLYLLQASYVGRGSEPRALDIKQDVSLGALVILLEATNLDEVVVVSKRPTLRRLPDRLVFSVENTVVSQGSSWDILKSTPGVIVNQEELQIKGQAATVYINDRKVQLSGQEVKDLLEGFSGSNIKSVEVIANPPARYDAESGPILNIVTSKNIFPGYKGSVNARYTQAVFPKFSFGTSHYYKTEKLNLFANYSINPQKEVKKTTKGVNFLDDTNSIFSRWASDYEQKYWSKAHNASFILDYDIDDRNSLNVTSNMAINPNREKQTNLNAVIRNGSNQVDSTFVTQNIAEFDNTNLAFDLTYVHKMKKPGARLSVNGHFTYYDAQTHQDLNSNYFDNNGNFLRNFGFDTDSGQDIQIFTGQADYSTPLGNASLETGLKISSIASESNMDFFNFVGADDSVDASLSDNYTYDENVYAGYFSFVKNWDKWSMKLGLRGELTDATGTSLTLSESIEQEFFEAFPSVYLLYSPSDKHSFALDYGRNVDRPKYSDLNPFRIFFNESDFVEGNPRLTPSFSHNFNFNYTLNSEFFFDVYYRDNGRNIAGLVFQNNENQTLFDVRQNVLGSKSYGLDFTLSKGITPFWFLYAYTSLFHEEETFLAVQSNNQEYTAEVDGVYGYWANYLTLSKDRSFTGEITMTYFSNFLFGSFVSSEQLNLTVGLRKSFFNNRAIVSIATEDILERYNATFTSKYLNQDNFYRFRGETQFIRFGFTYNFGNFKLEDNQRGIDKKERERLQIKE</sequence>
<dbReference type="InterPro" id="IPR008969">
    <property type="entry name" value="CarboxyPept-like_regulatory"/>
</dbReference>
<keyword evidence="2" id="KW-0472">Membrane</keyword>
<evidence type="ECO:0000256" key="1">
    <source>
        <dbReference type="ARBA" id="ARBA00004442"/>
    </source>
</evidence>
<dbReference type="Pfam" id="PF14905">
    <property type="entry name" value="OMP_b-brl_3"/>
    <property type="match status" value="1"/>
</dbReference>
<name>A0A285MCQ3_9FLAO</name>
<dbReference type="SUPFAM" id="SSF56935">
    <property type="entry name" value="Porins"/>
    <property type="match status" value="1"/>
</dbReference>
<gene>
    <name evidence="5" type="ORF">SAMN06265377_0617</name>
</gene>
<dbReference type="SUPFAM" id="SSF49464">
    <property type="entry name" value="Carboxypeptidase regulatory domain-like"/>
    <property type="match status" value="1"/>
</dbReference>
<dbReference type="InterPro" id="IPR041700">
    <property type="entry name" value="OMP_b-brl_3"/>
</dbReference>
<dbReference type="GO" id="GO:0009279">
    <property type="term" value="C:cell outer membrane"/>
    <property type="evidence" value="ECO:0007669"/>
    <property type="project" value="UniProtKB-SubCell"/>
</dbReference>
<dbReference type="AlphaFoldDB" id="A0A285MCQ3"/>
<proteinExistence type="predicted"/>
<evidence type="ECO:0000313" key="5">
    <source>
        <dbReference type="EMBL" id="SNY94955.1"/>
    </source>
</evidence>
<evidence type="ECO:0000256" key="3">
    <source>
        <dbReference type="ARBA" id="ARBA00023237"/>
    </source>
</evidence>
<evidence type="ECO:0000259" key="4">
    <source>
        <dbReference type="Pfam" id="PF14905"/>
    </source>
</evidence>
<evidence type="ECO:0000256" key="2">
    <source>
        <dbReference type="ARBA" id="ARBA00023136"/>
    </source>
</evidence>
<dbReference type="InterPro" id="IPR036942">
    <property type="entry name" value="Beta-barrel_TonB_sf"/>
</dbReference>